<name>A0A7X5UDR8_9GAMM</name>
<comment type="similarity">
    <text evidence="2">Belongs to the fimbrial protein family.</text>
</comment>
<dbReference type="AlphaFoldDB" id="A0A7X5UDR8"/>
<dbReference type="EMBL" id="JAARLZ010000013">
    <property type="protein sequence ID" value="NII08625.1"/>
    <property type="molecule type" value="Genomic_DNA"/>
</dbReference>
<evidence type="ECO:0000259" key="6">
    <source>
        <dbReference type="Pfam" id="PF00419"/>
    </source>
</evidence>
<feature type="signal peptide" evidence="5">
    <location>
        <begin position="1"/>
        <end position="25"/>
    </location>
</feature>
<keyword evidence="8" id="KW-1185">Reference proteome</keyword>
<dbReference type="InterPro" id="IPR000259">
    <property type="entry name" value="Adhesion_dom_fimbrial"/>
</dbReference>
<evidence type="ECO:0000256" key="2">
    <source>
        <dbReference type="ARBA" id="ARBA00006671"/>
    </source>
</evidence>
<evidence type="ECO:0000256" key="5">
    <source>
        <dbReference type="SAM" id="SignalP"/>
    </source>
</evidence>
<dbReference type="GO" id="GO:0043709">
    <property type="term" value="P:cell adhesion involved in single-species biofilm formation"/>
    <property type="evidence" value="ECO:0007669"/>
    <property type="project" value="TreeGrafter"/>
</dbReference>
<evidence type="ECO:0000256" key="4">
    <source>
        <dbReference type="ARBA" id="ARBA00023263"/>
    </source>
</evidence>
<dbReference type="InterPro" id="IPR050263">
    <property type="entry name" value="Bact_Fimbrial_Adh_Pro"/>
</dbReference>
<dbReference type="Proteomes" id="UP000490980">
    <property type="component" value="Unassembled WGS sequence"/>
</dbReference>
<keyword evidence="4" id="KW-0281">Fimbrium</keyword>
<dbReference type="PANTHER" id="PTHR33420:SF3">
    <property type="entry name" value="FIMBRIAL SUBUNIT ELFA"/>
    <property type="match status" value="1"/>
</dbReference>
<gene>
    <name evidence="7" type="ORF">HBF25_19750</name>
</gene>
<evidence type="ECO:0000256" key="3">
    <source>
        <dbReference type="ARBA" id="ARBA00022729"/>
    </source>
</evidence>
<dbReference type="InterPro" id="IPR036937">
    <property type="entry name" value="Adhesion_dom_fimbrial_sf"/>
</dbReference>
<dbReference type="RefSeq" id="WP_166951761.1">
    <property type="nucleotide sequence ID" value="NZ_JAARLZ010000013.1"/>
</dbReference>
<evidence type="ECO:0000313" key="8">
    <source>
        <dbReference type="Proteomes" id="UP000490980"/>
    </source>
</evidence>
<reference evidence="7 8" key="1">
    <citation type="submission" date="2020-03" db="EMBL/GenBank/DDBJ databases">
        <authorList>
            <person name="Lai Q."/>
        </authorList>
    </citation>
    <scope>NUCLEOTIDE SEQUENCE [LARGE SCALE GENOMIC DNA]</scope>
    <source>
        <strain evidence="7 8">CCUG 25036</strain>
    </source>
</reference>
<evidence type="ECO:0000313" key="7">
    <source>
        <dbReference type="EMBL" id="NII08625.1"/>
    </source>
</evidence>
<comment type="subcellular location">
    <subcellularLocation>
        <location evidence="1">Fimbrium</location>
    </subcellularLocation>
</comment>
<accession>A0A7X5UDR8</accession>
<evidence type="ECO:0000256" key="1">
    <source>
        <dbReference type="ARBA" id="ARBA00004561"/>
    </source>
</evidence>
<feature type="chain" id="PRO_5031396606" evidence="5">
    <location>
        <begin position="26"/>
        <end position="179"/>
    </location>
</feature>
<protein>
    <submittedName>
        <fullName evidence="7">Fimbrial protein</fullName>
    </submittedName>
</protein>
<feature type="domain" description="Fimbrial-type adhesion" evidence="6">
    <location>
        <begin position="30"/>
        <end position="178"/>
    </location>
</feature>
<sequence length="179" mass="19028">MKIKITSGIAMAVLLQMLFVRTTRADSQVSISGKVSPGTCEVTRPIVTWDPMSAADIRAHGRLSRSTKFFDLGFSGCVGVSSASITFGSVSDRDPIETDTFRNTAGTPAPHLSIWIQRTDTSGNCPAHYSTFVPGSPFTWGIGSADQVMKLCATYWNTGSNNVTAGDVSATIAVSVAYH</sequence>
<dbReference type="GO" id="GO:0009289">
    <property type="term" value="C:pilus"/>
    <property type="evidence" value="ECO:0007669"/>
    <property type="project" value="UniProtKB-SubCell"/>
</dbReference>
<dbReference type="Gene3D" id="2.60.40.1090">
    <property type="entry name" value="Fimbrial-type adhesion domain"/>
    <property type="match status" value="1"/>
</dbReference>
<keyword evidence="3 5" id="KW-0732">Signal</keyword>
<proteinExistence type="inferred from homology"/>
<dbReference type="SUPFAM" id="SSF49401">
    <property type="entry name" value="Bacterial adhesins"/>
    <property type="match status" value="1"/>
</dbReference>
<organism evidence="7 8">
    <name type="scientific">Luteibacter anthropi</name>
    <dbReference type="NCBI Taxonomy" id="564369"/>
    <lineage>
        <taxon>Bacteria</taxon>
        <taxon>Pseudomonadati</taxon>
        <taxon>Pseudomonadota</taxon>
        <taxon>Gammaproteobacteria</taxon>
        <taxon>Lysobacterales</taxon>
        <taxon>Rhodanobacteraceae</taxon>
        <taxon>Luteibacter</taxon>
    </lineage>
</organism>
<comment type="caution">
    <text evidence="7">The sequence shown here is derived from an EMBL/GenBank/DDBJ whole genome shotgun (WGS) entry which is preliminary data.</text>
</comment>
<dbReference type="PANTHER" id="PTHR33420">
    <property type="entry name" value="FIMBRIAL SUBUNIT ELFA-RELATED"/>
    <property type="match status" value="1"/>
</dbReference>
<dbReference type="Pfam" id="PF00419">
    <property type="entry name" value="Fimbrial"/>
    <property type="match status" value="1"/>
</dbReference>
<dbReference type="InterPro" id="IPR008966">
    <property type="entry name" value="Adhesion_dom_sf"/>
</dbReference>